<feature type="non-terminal residue" evidence="2">
    <location>
        <position position="1"/>
    </location>
</feature>
<name>K0SW02_THAOC</name>
<sequence length="162" mass="17993">RNGRATEGRGPRVVAKAQDGPEWSAGGARGLTLYRDADEYPFRRSVARHGRSSPETYSLLMPAIRARSPSSASCPDLLMRRRRVDEAADSRTGPRRPRKGYGGNIPAHTQYQGGLPNRLPGVNDRGNSRRRVPRRHNPTISYPCDKNTHQNNTPSGEHSENI</sequence>
<reference evidence="2 3" key="1">
    <citation type="journal article" date="2012" name="Genome Biol.">
        <title>Genome and low-iron response of an oceanic diatom adapted to chronic iron limitation.</title>
        <authorList>
            <person name="Lommer M."/>
            <person name="Specht M."/>
            <person name="Roy A.S."/>
            <person name="Kraemer L."/>
            <person name="Andreson R."/>
            <person name="Gutowska M.A."/>
            <person name="Wolf J."/>
            <person name="Bergner S.V."/>
            <person name="Schilhabel M.B."/>
            <person name="Klostermeier U.C."/>
            <person name="Beiko R.G."/>
            <person name="Rosenstiel P."/>
            <person name="Hippler M."/>
            <person name="Laroche J."/>
        </authorList>
    </citation>
    <scope>NUCLEOTIDE SEQUENCE [LARGE SCALE GENOMIC DNA]</scope>
    <source>
        <strain evidence="2 3">CCMP1005</strain>
    </source>
</reference>
<accession>K0SW02</accession>
<evidence type="ECO:0000313" key="3">
    <source>
        <dbReference type="Proteomes" id="UP000266841"/>
    </source>
</evidence>
<feature type="compositionally biased region" description="Basic residues" evidence="1">
    <location>
        <begin position="128"/>
        <end position="137"/>
    </location>
</feature>
<feature type="region of interest" description="Disordered" evidence="1">
    <location>
        <begin position="1"/>
        <end position="28"/>
    </location>
</feature>
<comment type="caution">
    <text evidence="2">The sequence shown here is derived from an EMBL/GenBank/DDBJ whole genome shotgun (WGS) entry which is preliminary data.</text>
</comment>
<dbReference type="EMBL" id="AGNL01009832">
    <property type="protein sequence ID" value="EJK69605.1"/>
    <property type="molecule type" value="Genomic_DNA"/>
</dbReference>
<evidence type="ECO:0000313" key="2">
    <source>
        <dbReference type="EMBL" id="EJK69605.1"/>
    </source>
</evidence>
<dbReference type="Proteomes" id="UP000266841">
    <property type="component" value="Unassembled WGS sequence"/>
</dbReference>
<organism evidence="2 3">
    <name type="scientific">Thalassiosira oceanica</name>
    <name type="common">Marine diatom</name>
    <dbReference type="NCBI Taxonomy" id="159749"/>
    <lineage>
        <taxon>Eukaryota</taxon>
        <taxon>Sar</taxon>
        <taxon>Stramenopiles</taxon>
        <taxon>Ochrophyta</taxon>
        <taxon>Bacillariophyta</taxon>
        <taxon>Coscinodiscophyceae</taxon>
        <taxon>Thalassiosirophycidae</taxon>
        <taxon>Thalassiosirales</taxon>
        <taxon>Thalassiosiraceae</taxon>
        <taxon>Thalassiosira</taxon>
    </lineage>
</organism>
<gene>
    <name evidence="2" type="ORF">THAOC_09120</name>
</gene>
<dbReference type="AlphaFoldDB" id="K0SW02"/>
<feature type="compositionally biased region" description="Low complexity" evidence="1">
    <location>
        <begin position="62"/>
        <end position="73"/>
    </location>
</feature>
<feature type="region of interest" description="Disordered" evidence="1">
    <location>
        <begin position="45"/>
        <end position="162"/>
    </location>
</feature>
<proteinExistence type="predicted"/>
<evidence type="ECO:0000256" key="1">
    <source>
        <dbReference type="SAM" id="MobiDB-lite"/>
    </source>
</evidence>
<feature type="compositionally biased region" description="Basic and acidic residues" evidence="1">
    <location>
        <begin position="1"/>
        <end position="10"/>
    </location>
</feature>
<protein>
    <submittedName>
        <fullName evidence="2">Uncharacterized protein</fullName>
    </submittedName>
</protein>
<keyword evidence="3" id="KW-1185">Reference proteome</keyword>